<dbReference type="Pfam" id="PF00126">
    <property type="entry name" value="HTH_1"/>
    <property type="match status" value="1"/>
</dbReference>
<evidence type="ECO:0000259" key="5">
    <source>
        <dbReference type="PROSITE" id="PS50931"/>
    </source>
</evidence>
<dbReference type="eggNOG" id="COG0583">
    <property type="taxonomic scope" value="Bacteria"/>
</dbReference>
<dbReference type="Pfam" id="PF03466">
    <property type="entry name" value="LysR_substrate"/>
    <property type="match status" value="1"/>
</dbReference>
<keyword evidence="4" id="KW-0804">Transcription</keyword>
<evidence type="ECO:0000256" key="4">
    <source>
        <dbReference type="ARBA" id="ARBA00023163"/>
    </source>
</evidence>
<dbReference type="SUPFAM" id="SSF46785">
    <property type="entry name" value="Winged helix' DNA-binding domain"/>
    <property type="match status" value="1"/>
</dbReference>
<proteinExistence type="inferred from homology"/>
<gene>
    <name evidence="6" type="ordered locus">Hoch_2056</name>
</gene>
<dbReference type="InterPro" id="IPR000847">
    <property type="entry name" value="LysR_HTH_N"/>
</dbReference>
<dbReference type="PRINTS" id="PR00039">
    <property type="entry name" value="HTHLYSR"/>
</dbReference>
<dbReference type="PROSITE" id="PS50931">
    <property type="entry name" value="HTH_LYSR"/>
    <property type="match status" value="1"/>
</dbReference>
<name>D0LFZ9_HALO1</name>
<dbReference type="CDD" id="cd08422">
    <property type="entry name" value="PBP2_CrgA_like"/>
    <property type="match status" value="1"/>
</dbReference>
<feature type="domain" description="HTH lysR-type" evidence="5">
    <location>
        <begin position="11"/>
        <end position="60"/>
    </location>
</feature>
<dbReference type="InterPro" id="IPR058163">
    <property type="entry name" value="LysR-type_TF_proteobact-type"/>
</dbReference>
<dbReference type="KEGG" id="hoh:Hoch_2056"/>
<evidence type="ECO:0000256" key="2">
    <source>
        <dbReference type="ARBA" id="ARBA00023015"/>
    </source>
</evidence>
<reference evidence="6 7" key="1">
    <citation type="journal article" date="2010" name="Stand. Genomic Sci.">
        <title>Complete genome sequence of Haliangium ochraceum type strain (SMP-2).</title>
        <authorList>
            <consortium name="US DOE Joint Genome Institute (JGI-PGF)"/>
            <person name="Ivanova N."/>
            <person name="Daum C."/>
            <person name="Lang E."/>
            <person name="Abt B."/>
            <person name="Kopitz M."/>
            <person name="Saunders E."/>
            <person name="Lapidus A."/>
            <person name="Lucas S."/>
            <person name="Glavina Del Rio T."/>
            <person name="Nolan M."/>
            <person name="Tice H."/>
            <person name="Copeland A."/>
            <person name="Cheng J.F."/>
            <person name="Chen F."/>
            <person name="Bruce D."/>
            <person name="Goodwin L."/>
            <person name="Pitluck S."/>
            <person name="Mavromatis K."/>
            <person name="Pati A."/>
            <person name="Mikhailova N."/>
            <person name="Chen A."/>
            <person name="Palaniappan K."/>
            <person name="Land M."/>
            <person name="Hauser L."/>
            <person name="Chang Y.J."/>
            <person name="Jeffries C.D."/>
            <person name="Detter J.C."/>
            <person name="Brettin T."/>
            <person name="Rohde M."/>
            <person name="Goker M."/>
            <person name="Bristow J."/>
            <person name="Markowitz V."/>
            <person name="Eisen J.A."/>
            <person name="Hugenholtz P."/>
            <person name="Kyrpides N.C."/>
            <person name="Klenk H.P."/>
        </authorList>
    </citation>
    <scope>NUCLEOTIDE SEQUENCE [LARGE SCALE GENOMIC DNA]</scope>
    <source>
        <strain evidence="7">DSM 14365 / CIP 107738 / JCM 11303 / AJ 13395 / SMP-2</strain>
    </source>
</reference>
<dbReference type="EMBL" id="CP001804">
    <property type="protein sequence ID" value="ACY14601.1"/>
    <property type="molecule type" value="Genomic_DNA"/>
</dbReference>
<dbReference type="InterPro" id="IPR036388">
    <property type="entry name" value="WH-like_DNA-bd_sf"/>
</dbReference>
<dbReference type="AlphaFoldDB" id="D0LFZ9"/>
<evidence type="ECO:0000256" key="1">
    <source>
        <dbReference type="ARBA" id="ARBA00009437"/>
    </source>
</evidence>
<comment type="similarity">
    <text evidence="1">Belongs to the LysR transcriptional regulatory family.</text>
</comment>
<protein>
    <submittedName>
        <fullName evidence="6">Transcriptional regulator, LysR family</fullName>
    </submittedName>
</protein>
<dbReference type="InterPro" id="IPR036390">
    <property type="entry name" value="WH_DNA-bd_sf"/>
</dbReference>
<dbReference type="FunFam" id="1.10.10.10:FF:000001">
    <property type="entry name" value="LysR family transcriptional regulator"/>
    <property type="match status" value="1"/>
</dbReference>
<dbReference type="RefSeq" id="WP_012827209.1">
    <property type="nucleotide sequence ID" value="NC_013440.1"/>
</dbReference>
<dbReference type="SUPFAM" id="SSF53850">
    <property type="entry name" value="Periplasmic binding protein-like II"/>
    <property type="match status" value="1"/>
</dbReference>
<evidence type="ECO:0000313" key="6">
    <source>
        <dbReference type="EMBL" id="ACY14601.1"/>
    </source>
</evidence>
<dbReference type="Gene3D" id="3.40.190.290">
    <property type="match status" value="1"/>
</dbReference>
<keyword evidence="7" id="KW-1185">Reference proteome</keyword>
<dbReference type="PANTHER" id="PTHR30537:SF5">
    <property type="entry name" value="HTH-TYPE TRANSCRIPTIONAL ACTIVATOR TTDR-RELATED"/>
    <property type="match status" value="1"/>
</dbReference>
<evidence type="ECO:0000313" key="7">
    <source>
        <dbReference type="Proteomes" id="UP000001880"/>
    </source>
</evidence>
<dbReference type="HOGENOM" id="CLU_039613_16_1_7"/>
<dbReference type="PANTHER" id="PTHR30537">
    <property type="entry name" value="HTH-TYPE TRANSCRIPTIONAL REGULATOR"/>
    <property type="match status" value="1"/>
</dbReference>
<keyword evidence="2" id="KW-0805">Transcription regulation</keyword>
<dbReference type="InterPro" id="IPR005119">
    <property type="entry name" value="LysR_subst-bd"/>
</dbReference>
<dbReference type="STRING" id="502025.Hoch_2056"/>
<dbReference type="OrthoDB" id="5416547at2"/>
<evidence type="ECO:0000256" key="3">
    <source>
        <dbReference type="ARBA" id="ARBA00023125"/>
    </source>
</evidence>
<accession>D0LFZ9</accession>
<sequence length="297" mass="32170">MGDLFSGVIPFVYAARHKSFRRAAEQIGVSPAAVSKAVQRLEDELGVVLLNRTTRRVRLSREGELYLARCEEAMAQMQAGRDLLAEAQRAPVGELSVSLPPVLGPLLVARLPRFTERYPDLRLHLRVSDRISRLVDDGVDVALRMGALDDSTLVARRVLSPRWVTLAAPAYLARHGTPGRPEDLAEHACIRFRAPWGREVAWSFRGERGAEPIALAAAGPIDIDSGPLLLDAAAAGLGICQVLDFMAAAQLESGRLVEILGAYASPGPAIHALCLPAQRSAPRVRALMDFLARLAAR</sequence>
<dbReference type="GO" id="GO:0003700">
    <property type="term" value="F:DNA-binding transcription factor activity"/>
    <property type="evidence" value="ECO:0007669"/>
    <property type="project" value="InterPro"/>
</dbReference>
<dbReference type="Gene3D" id="1.10.10.10">
    <property type="entry name" value="Winged helix-like DNA-binding domain superfamily/Winged helix DNA-binding domain"/>
    <property type="match status" value="1"/>
</dbReference>
<dbReference type="Proteomes" id="UP000001880">
    <property type="component" value="Chromosome"/>
</dbReference>
<dbReference type="GO" id="GO:0003677">
    <property type="term" value="F:DNA binding"/>
    <property type="evidence" value="ECO:0007669"/>
    <property type="project" value="UniProtKB-KW"/>
</dbReference>
<keyword evidence="3" id="KW-0238">DNA-binding</keyword>
<organism evidence="6 7">
    <name type="scientific">Haliangium ochraceum (strain DSM 14365 / JCM 11303 / SMP-2)</name>
    <dbReference type="NCBI Taxonomy" id="502025"/>
    <lineage>
        <taxon>Bacteria</taxon>
        <taxon>Pseudomonadati</taxon>
        <taxon>Myxococcota</taxon>
        <taxon>Polyangia</taxon>
        <taxon>Haliangiales</taxon>
        <taxon>Kofleriaceae</taxon>
        <taxon>Haliangium</taxon>
    </lineage>
</organism>